<reference evidence="2 3" key="1">
    <citation type="submission" date="2024-03" db="EMBL/GenBank/DDBJ databases">
        <title>Natural products discovery in diverse microorganisms through a two-stage MS feature dereplication strategy.</title>
        <authorList>
            <person name="Zhang R."/>
        </authorList>
    </citation>
    <scope>NUCLEOTIDE SEQUENCE [LARGE SCALE GENOMIC DNA]</scope>
    <source>
        <strain evidence="2 3">18930</strain>
    </source>
</reference>
<keyword evidence="3" id="KW-1185">Reference proteome</keyword>
<dbReference type="InterPro" id="IPR050765">
    <property type="entry name" value="Riboflavin_Biosynth_HTPR"/>
</dbReference>
<gene>
    <name evidence="2" type="ORF">WDS16_21875</name>
</gene>
<evidence type="ECO:0000313" key="3">
    <source>
        <dbReference type="Proteomes" id="UP001432000"/>
    </source>
</evidence>
<dbReference type="EMBL" id="CP147846">
    <property type="protein sequence ID" value="WXG67844.1"/>
    <property type="molecule type" value="Genomic_DNA"/>
</dbReference>
<dbReference type="Gene3D" id="3.40.430.10">
    <property type="entry name" value="Dihydrofolate Reductase, subunit A"/>
    <property type="match status" value="1"/>
</dbReference>
<dbReference type="SUPFAM" id="SSF53597">
    <property type="entry name" value="Dihydrofolate reductase-like"/>
    <property type="match status" value="1"/>
</dbReference>
<feature type="domain" description="Bacterial bifunctional deaminase-reductase C-terminal" evidence="1">
    <location>
        <begin position="4"/>
        <end position="185"/>
    </location>
</feature>
<dbReference type="InterPro" id="IPR024072">
    <property type="entry name" value="DHFR-like_dom_sf"/>
</dbReference>
<dbReference type="PANTHER" id="PTHR38011">
    <property type="entry name" value="DIHYDROFOLATE REDUCTASE FAMILY PROTEIN (AFU_ORTHOLOGUE AFUA_8G06820)"/>
    <property type="match status" value="1"/>
</dbReference>
<evidence type="ECO:0000313" key="2">
    <source>
        <dbReference type="EMBL" id="WXG67844.1"/>
    </source>
</evidence>
<evidence type="ECO:0000259" key="1">
    <source>
        <dbReference type="Pfam" id="PF01872"/>
    </source>
</evidence>
<dbReference type="RefSeq" id="WP_338887653.1">
    <property type="nucleotide sequence ID" value="NZ_CP147846.1"/>
</dbReference>
<protein>
    <submittedName>
        <fullName evidence="2">Dihydrofolate reductase family protein</fullName>
    </submittedName>
</protein>
<dbReference type="InterPro" id="IPR002734">
    <property type="entry name" value="RibDG_C"/>
</dbReference>
<dbReference type="Proteomes" id="UP001432000">
    <property type="component" value="Chromosome"/>
</dbReference>
<proteinExistence type="predicted"/>
<sequence>MRELVYYVAVSLDGYIAAPDDTFDAFPQQGDHIDMILAEYTDTIPTIGLQMTGLEPPLTRFDTVVMGWNTYDVGRPHPSNGPYGHLRQYVFSNDHIGAGVEPAVTVTNRSPVETVRELKQDNGSAIWLAGGGVLASALIDEIDRLIIKVNPILLGSGKKIFADRDYAVGRADLVASTPFGSGVVVNEYTIVR</sequence>
<name>A0ABZ2PFT0_9NOCA</name>
<dbReference type="PANTHER" id="PTHR38011:SF11">
    <property type="entry name" value="2,5-DIAMINO-6-RIBOSYLAMINO-4(3H)-PYRIMIDINONE 5'-PHOSPHATE REDUCTASE"/>
    <property type="match status" value="1"/>
</dbReference>
<organism evidence="2 3">
    <name type="scientific">Rhodococcus sovatensis</name>
    <dbReference type="NCBI Taxonomy" id="1805840"/>
    <lineage>
        <taxon>Bacteria</taxon>
        <taxon>Bacillati</taxon>
        <taxon>Actinomycetota</taxon>
        <taxon>Actinomycetes</taxon>
        <taxon>Mycobacteriales</taxon>
        <taxon>Nocardiaceae</taxon>
        <taxon>Rhodococcus</taxon>
    </lineage>
</organism>
<dbReference type="Pfam" id="PF01872">
    <property type="entry name" value="RibD_C"/>
    <property type="match status" value="1"/>
</dbReference>
<accession>A0ABZ2PFT0</accession>